<dbReference type="PROSITE" id="PS51670">
    <property type="entry name" value="SHKT"/>
    <property type="match status" value="4"/>
</dbReference>
<dbReference type="InterPro" id="IPR008922">
    <property type="entry name" value="Di-copper_centre_dom_sf"/>
</dbReference>
<evidence type="ECO:0000313" key="7">
    <source>
        <dbReference type="Proteomes" id="UP001303046"/>
    </source>
</evidence>
<dbReference type="InterPro" id="IPR003582">
    <property type="entry name" value="ShKT_dom"/>
</dbReference>
<proteinExistence type="predicted"/>
<keyword evidence="4" id="KW-0732">Signal</keyword>
<dbReference type="Pfam" id="PF01549">
    <property type="entry name" value="ShK"/>
    <property type="match status" value="4"/>
</dbReference>
<evidence type="ECO:0000256" key="2">
    <source>
        <dbReference type="PROSITE-ProRule" id="PRU01005"/>
    </source>
</evidence>
<dbReference type="Pfam" id="PF00264">
    <property type="entry name" value="Tyrosinase"/>
    <property type="match status" value="1"/>
</dbReference>
<dbReference type="Gene3D" id="1.10.10.1940">
    <property type="match status" value="1"/>
</dbReference>
<dbReference type="Gene3D" id="1.10.1280.10">
    <property type="entry name" value="Di-copper center containing domain from catechol oxidase"/>
    <property type="match status" value="2"/>
</dbReference>
<name>A0ABR1D6W0_NECAM</name>
<feature type="region of interest" description="Disordered" evidence="3">
    <location>
        <begin position="1021"/>
        <end position="1042"/>
    </location>
</feature>
<dbReference type="PANTHER" id="PTHR11474:SF21">
    <property type="entry name" value="SHKT DOMAIN-CONTAINING PROTEIN"/>
    <property type="match status" value="1"/>
</dbReference>
<comment type="caution">
    <text evidence="6">The sequence shown here is derived from an EMBL/GenBank/DDBJ whole genome shotgun (WGS) entry which is preliminary data.</text>
</comment>
<dbReference type="InterPro" id="IPR002227">
    <property type="entry name" value="Tyrosinase_Cu-bd"/>
</dbReference>
<feature type="chain" id="PRO_5047403356" description="ShKT domain-containing protein" evidence="4">
    <location>
        <begin position="16"/>
        <end position="1042"/>
    </location>
</feature>
<dbReference type="PRINTS" id="PR00092">
    <property type="entry name" value="TYROSINASE"/>
</dbReference>
<organism evidence="6 7">
    <name type="scientific">Necator americanus</name>
    <name type="common">Human hookworm</name>
    <dbReference type="NCBI Taxonomy" id="51031"/>
    <lineage>
        <taxon>Eukaryota</taxon>
        <taxon>Metazoa</taxon>
        <taxon>Ecdysozoa</taxon>
        <taxon>Nematoda</taxon>
        <taxon>Chromadorea</taxon>
        <taxon>Rhabditida</taxon>
        <taxon>Rhabditina</taxon>
        <taxon>Rhabditomorpha</taxon>
        <taxon>Strongyloidea</taxon>
        <taxon>Ancylostomatidae</taxon>
        <taxon>Bunostominae</taxon>
        <taxon>Necator</taxon>
    </lineage>
</organism>
<dbReference type="EMBL" id="JAVFWL010000003">
    <property type="protein sequence ID" value="KAK6745938.1"/>
    <property type="molecule type" value="Genomic_DNA"/>
</dbReference>
<keyword evidence="1" id="KW-0479">Metal-binding</keyword>
<dbReference type="PANTHER" id="PTHR11474">
    <property type="entry name" value="TYROSINASE FAMILY MEMBER"/>
    <property type="match status" value="1"/>
</dbReference>
<evidence type="ECO:0000256" key="4">
    <source>
        <dbReference type="SAM" id="SignalP"/>
    </source>
</evidence>
<feature type="domain" description="ShKT" evidence="5">
    <location>
        <begin position="798"/>
        <end position="832"/>
    </location>
</feature>
<dbReference type="Pfam" id="PF01683">
    <property type="entry name" value="EB"/>
    <property type="match status" value="1"/>
</dbReference>
<feature type="disulfide bond" evidence="2">
    <location>
        <begin position="912"/>
        <end position="946"/>
    </location>
</feature>
<feature type="disulfide bond" evidence="2">
    <location>
        <begin position="864"/>
        <end position="898"/>
    </location>
</feature>
<comment type="caution">
    <text evidence="2">Lacks conserved residue(s) required for the propagation of feature annotation.</text>
</comment>
<dbReference type="Proteomes" id="UP001303046">
    <property type="component" value="Unassembled WGS sequence"/>
</dbReference>
<feature type="signal peptide" evidence="4">
    <location>
        <begin position="1"/>
        <end position="15"/>
    </location>
</feature>
<feature type="disulfide bond" evidence="2">
    <location>
        <begin position="753"/>
        <end position="787"/>
    </location>
</feature>
<protein>
    <recommendedName>
        <fullName evidence="5">ShKT domain-containing protein</fullName>
    </recommendedName>
</protein>
<feature type="domain" description="ShKT" evidence="5">
    <location>
        <begin position="864"/>
        <end position="898"/>
    </location>
</feature>
<dbReference type="SUPFAM" id="SSF48056">
    <property type="entry name" value="Di-copper centre-containing domain"/>
    <property type="match status" value="2"/>
</dbReference>
<feature type="disulfide bond" evidence="2">
    <location>
        <begin position="798"/>
        <end position="832"/>
    </location>
</feature>
<evidence type="ECO:0000256" key="3">
    <source>
        <dbReference type="SAM" id="MobiDB-lite"/>
    </source>
</evidence>
<feature type="domain" description="ShKT" evidence="5">
    <location>
        <begin position="912"/>
        <end position="946"/>
    </location>
</feature>
<evidence type="ECO:0000256" key="1">
    <source>
        <dbReference type="ARBA" id="ARBA00022723"/>
    </source>
</evidence>
<sequence>MSLLIASSLLAFATAQYAPIAPVPGMCSPSCIGGAACVAGACQCTTPAAVYSPVVGCAPMPVAPIPVAPGPVVAGRLIPQALPGSPCEPGVECTGGSVCSLGICVCPPELVQEGTVCISRTIYSVIPPPPPAVIVPAIPAVPVAAPLALGAPCYAAPTPCVSGAVCSAGVCQCSPAYTPVAGGCLPKFYLILFKVMPSLNCFPPLLVILVSIAISVNAQGNCNSAPTEALRIICGQIAAWDANAKTVATPSNQRTLVQSPGGAGAGLSGGSALSASAAPTNAYECMDIACLCGFFGGSGGSNCVLRNGQRLGKALRKEYRVMTDVERNRYHTAMWTIKGNGDYDQLSRIHSSFTTSPGAHSGPAFLPWHREFIKRRSADLLFNEFWGVCRVRAGRIELVENGSFGLSFAEYGIATNGLILCKLSQEIEKVGQSYVQRRHTSAKMRIIASGDDISPPIKLEIALRRVDPTVALPYWDSTLDSTLPNPRDSSMFTNELMGRQGPDGSIQTGAFRGWRTVDGSRVFRRNLGATGTLFQQSDINAVMAATDFRQVLAYTAPSPSCPNPAAWTAFEYSHGNPHIYVGGDMFQPITSTNDPIFWNHHSFVDLVWENWRVIRQSRAARETQYPPNNPSCSSAAHYGDNTMQPFFPMVNKDGLSNAYTDNLYSYAPRPTCSAANPSGCGSRFLFCDLSHGAPRCAAKIAVNGNCGGYTRNEDRCYLSVCQSNRCLQVQTPMPTTQPPIVTTTPAGPAQETCFNEQQCCAPWANRGQCRLNPAYMNAWCKASCGICRPTTYNLNVECSNRHTMCGTWASRGECTRNPSWMVENCRQACGRCGITRAQACNSQSDTPATSPPSVTPPPSSGGTCFNQHYCCIAWASRGYCSSRYDYMNQYCKPSCNLCRGSTPNSLWNSLTCADFSSQCTAWARQGQCNSNPTFMWENCKRSCGRCSLLNLVSRLVTCGFSRRMSRNRRPVSEFSVSPLSLPLRRQSSPVSLAPGSLTQISLAPAPATSRSLVLRTKDNFTERHRHQRRGPQRPSGIAVFAN</sequence>
<evidence type="ECO:0000259" key="5">
    <source>
        <dbReference type="PROSITE" id="PS51670"/>
    </source>
</evidence>
<keyword evidence="2" id="KW-1015">Disulfide bond</keyword>
<dbReference type="PROSITE" id="PS00498">
    <property type="entry name" value="TYROSINASE_2"/>
    <property type="match status" value="1"/>
</dbReference>
<dbReference type="InterPro" id="IPR050316">
    <property type="entry name" value="Tyrosinase/Hemocyanin"/>
</dbReference>
<gene>
    <name evidence="6" type="primary">Necator_chrIII.g12964</name>
    <name evidence="6" type="ORF">RB195_012197</name>
</gene>
<feature type="domain" description="ShKT" evidence="5">
    <location>
        <begin position="753"/>
        <end position="787"/>
    </location>
</feature>
<keyword evidence="7" id="KW-1185">Reference proteome</keyword>
<accession>A0ABR1D6W0</accession>
<reference evidence="6 7" key="1">
    <citation type="submission" date="2023-08" db="EMBL/GenBank/DDBJ databases">
        <title>A Necator americanus chromosomal reference genome.</title>
        <authorList>
            <person name="Ilik V."/>
            <person name="Petrzelkova K.J."/>
            <person name="Pardy F."/>
            <person name="Fuh T."/>
            <person name="Niatou-Singa F.S."/>
            <person name="Gouil Q."/>
            <person name="Baker L."/>
            <person name="Ritchie M.E."/>
            <person name="Jex A.R."/>
            <person name="Gazzola D."/>
            <person name="Li H."/>
            <person name="Toshio Fujiwara R."/>
            <person name="Zhan B."/>
            <person name="Aroian R.V."/>
            <person name="Pafco B."/>
            <person name="Schwarz E.M."/>
        </authorList>
    </citation>
    <scope>NUCLEOTIDE SEQUENCE [LARGE SCALE GENOMIC DNA]</scope>
    <source>
        <strain evidence="6 7">Aroian</strain>
        <tissue evidence="6">Whole animal</tissue>
    </source>
</reference>
<dbReference type="SMART" id="SM00254">
    <property type="entry name" value="ShKT"/>
    <property type="match status" value="4"/>
</dbReference>
<dbReference type="InterPro" id="IPR006149">
    <property type="entry name" value="EB_dom"/>
</dbReference>
<evidence type="ECO:0000313" key="6">
    <source>
        <dbReference type="EMBL" id="KAK6745938.1"/>
    </source>
</evidence>